<proteinExistence type="inferred from homology"/>
<dbReference type="GO" id="GO:1904680">
    <property type="term" value="F:peptide transmembrane transporter activity"/>
    <property type="evidence" value="ECO:0007669"/>
    <property type="project" value="TreeGrafter"/>
</dbReference>
<dbReference type="GO" id="GO:0030288">
    <property type="term" value="C:outer membrane-bounded periplasmic space"/>
    <property type="evidence" value="ECO:0007669"/>
    <property type="project" value="UniProtKB-ARBA"/>
</dbReference>
<dbReference type="AlphaFoldDB" id="A0A934HSL4"/>
<name>A0A934HSL4_9RHOB</name>
<evidence type="ECO:0000313" key="7">
    <source>
        <dbReference type="Proteomes" id="UP000613255"/>
    </source>
</evidence>
<evidence type="ECO:0000256" key="1">
    <source>
        <dbReference type="ARBA" id="ARBA00004418"/>
    </source>
</evidence>
<gene>
    <name evidence="6" type="ORF">JAO82_08620</name>
</gene>
<dbReference type="SUPFAM" id="SSF53850">
    <property type="entry name" value="Periplasmic binding protein-like II"/>
    <property type="match status" value="1"/>
</dbReference>
<dbReference type="InterPro" id="IPR000914">
    <property type="entry name" value="SBP_5_dom"/>
</dbReference>
<dbReference type="Gene3D" id="3.10.105.10">
    <property type="entry name" value="Dipeptide-binding Protein, Domain 3"/>
    <property type="match status" value="1"/>
</dbReference>
<feature type="domain" description="Solute-binding protein family 5" evidence="5">
    <location>
        <begin position="62"/>
        <end position="419"/>
    </location>
</feature>
<reference evidence="6" key="1">
    <citation type="submission" date="2020-12" db="EMBL/GenBank/DDBJ databases">
        <title>Pontibaca salina gen. nov., sp. nov., isolated from marine sediment.</title>
        <authorList>
            <person name="Bo J."/>
            <person name="Wang S."/>
            <person name="Song X."/>
            <person name="Du Z."/>
        </authorList>
    </citation>
    <scope>NUCLEOTIDE SEQUENCE</scope>
    <source>
        <strain evidence="6">S1109L</strain>
    </source>
</reference>
<comment type="caution">
    <text evidence="6">The sequence shown here is derived from an EMBL/GenBank/DDBJ whole genome shotgun (WGS) entry which is preliminary data.</text>
</comment>
<evidence type="ECO:0000313" key="6">
    <source>
        <dbReference type="EMBL" id="MBI6629945.1"/>
    </source>
</evidence>
<dbReference type="GO" id="GO:0015833">
    <property type="term" value="P:peptide transport"/>
    <property type="evidence" value="ECO:0007669"/>
    <property type="project" value="TreeGrafter"/>
</dbReference>
<protein>
    <submittedName>
        <fullName evidence="6">ABC transporter substrate-binding protein</fullName>
    </submittedName>
</protein>
<keyword evidence="3" id="KW-0813">Transport</keyword>
<dbReference type="Proteomes" id="UP000613255">
    <property type="component" value="Unassembled WGS sequence"/>
</dbReference>
<dbReference type="RefSeq" id="WP_198685975.1">
    <property type="nucleotide sequence ID" value="NZ_JAEIJD010000006.1"/>
</dbReference>
<dbReference type="InterPro" id="IPR039424">
    <property type="entry name" value="SBP_5"/>
</dbReference>
<evidence type="ECO:0000259" key="5">
    <source>
        <dbReference type="Pfam" id="PF00496"/>
    </source>
</evidence>
<keyword evidence="7" id="KW-1185">Reference proteome</keyword>
<accession>A0A934HSL4</accession>
<dbReference type="CDD" id="cd08518">
    <property type="entry name" value="PBP2_NikA_DppA_OppA_like_19"/>
    <property type="match status" value="1"/>
</dbReference>
<dbReference type="Pfam" id="PF00496">
    <property type="entry name" value="SBP_bac_5"/>
    <property type="match status" value="1"/>
</dbReference>
<dbReference type="Gene3D" id="3.40.190.10">
    <property type="entry name" value="Periplasmic binding protein-like II"/>
    <property type="match status" value="1"/>
</dbReference>
<comment type="similarity">
    <text evidence="2">Belongs to the bacterial solute-binding protein 5 family.</text>
</comment>
<evidence type="ECO:0000256" key="3">
    <source>
        <dbReference type="ARBA" id="ARBA00022448"/>
    </source>
</evidence>
<dbReference type="PANTHER" id="PTHR30290">
    <property type="entry name" value="PERIPLASMIC BINDING COMPONENT OF ABC TRANSPORTER"/>
    <property type="match status" value="1"/>
</dbReference>
<dbReference type="EMBL" id="JAEIJD010000006">
    <property type="protein sequence ID" value="MBI6629945.1"/>
    <property type="molecule type" value="Genomic_DNA"/>
</dbReference>
<dbReference type="PANTHER" id="PTHR30290:SF9">
    <property type="entry name" value="OLIGOPEPTIDE-BINDING PROTEIN APPA"/>
    <property type="match status" value="1"/>
</dbReference>
<evidence type="ECO:0000256" key="2">
    <source>
        <dbReference type="ARBA" id="ARBA00005695"/>
    </source>
</evidence>
<comment type="subcellular location">
    <subcellularLocation>
        <location evidence="1">Periplasm</location>
    </subcellularLocation>
</comment>
<dbReference type="GO" id="GO:0043190">
    <property type="term" value="C:ATP-binding cassette (ABC) transporter complex"/>
    <property type="evidence" value="ECO:0007669"/>
    <property type="project" value="InterPro"/>
</dbReference>
<dbReference type="InterPro" id="IPR030678">
    <property type="entry name" value="Peptide/Ni-bd"/>
</dbReference>
<sequence>MPICVWVLTIIIGLTTAVSARDIVVAIGGEPDTGFDPVQGWGDYGSPLFQSSLLKLDADLNIVGDLATEWTLSEDKKTWVIRLREDARFSNGTPVTAEDVAFTYNTARDAGGLVDMTVLREARATGPLSVEIELTEPRITFIRRLTTLGIVPQSSYAKDYGRAPVGSGPFQMVEWREGETLIVEPNPYWFGGEVGFDRISFIFGDEDAAVAMARSGEAQLVAVPPSQADDVPDGMYLIEVESVDNRGLMFPMVPATGETTQEGAPIGNDVTSDRAIRVAVNQGLDREALVALALNGHGKPAFGPADDLPWDNPDAHIPGNDIAAAIETLERAGWLDNNGSGLRKKDGIPAQFKIVYPAADSVRQALALGASKQLKALGIDAQPSGRSWDEIPRLMHSNVVVFGWGAHDPSEMFNLYSSNKAGVATFNPGFYANAAVDAAFAKAEAADGFEASLPHWKAAQWDGTTGFGSKGDAAWAWMVNLEHDYFVADCLDIGRVQVHPHGHGFPITSSITDWKWTCE</sequence>
<evidence type="ECO:0000256" key="4">
    <source>
        <dbReference type="ARBA" id="ARBA00022729"/>
    </source>
</evidence>
<dbReference type="PIRSF" id="PIRSF002741">
    <property type="entry name" value="MppA"/>
    <property type="match status" value="1"/>
</dbReference>
<organism evidence="6 7">
    <name type="scientific">Pontibaca salina</name>
    <dbReference type="NCBI Taxonomy" id="2795731"/>
    <lineage>
        <taxon>Bacteria</taxon>
        <taxon>Pseudomonadati</taxon>
        <taxon>Pseudomonadota</taxon>
        <taxon>Alphaproteobacteria</taxon>
        <taxon>Rhodobacterales</taxon>
        <taxon>Roseobacteraceae</taxon>
        <taxon>Pontibaca</taxon>
    </lineage>
</organism>
<keyword evidence="4" id="KW-0732">Signal</keyword>